<dbReference type="Proteomes" id="UP000182737">
    <property type="component" value="Unassembled WGS sequence"/>
</dbReference>
<evidence type="ECO:0000259" key="7">
    <source>
        <dbReference type="Pfam" id="PF03772"/>
    </source>
</evidence>
<dbReference type="GO" id="GO:0005886">
    <property type="term" value="C:plasma membrane"/>
    <property type="evidence" value="ECO:0007669"/>
    <property type="project" value="UniProtKB-SubCell"/>
</dbReference>
<evidence type="ECO:0000313" key="9">
    <source>
        <dbReference type="Proteomes" id="UP000182737"/>
    </source>
</evidence>
<keyword evidence="3 6" id="KW-0812">Transmembrane</keyword>
<evidence type="ECO:0000256" key="2">
    <source>
        <dbReference type="ARBA" id="ARBA00022475"/>
    </source>
</evidence>
<feature type="transmembrane region" description="Helical" evidence="6">
    <location>
        <begin position="241"/>
        <end position="257"/>
    </location>
</feature>
<evidence type="ECO:0000256" key="3">
    <source>
        <dbReference type="ARBA" id="ARBA00022692"/>
    </source>
</evidence>
<keyword evidence="4 6" id="KW-1133">Transmembrane helix</keyword>
<protein>
    <submittedName>
        <fullName evidence="8">Competence protein ComEC</fullName>
    </submittedName>
</protein>
<dbReference type="PANTHER" id="PTHR30619">
    <property type="entry name" value="DNA INTERNALIZATION/COMPETENCE PROTEIN COMEC/REC2"/>
    <property type="match status" value="1"/>
</dbReference>
<feature type="transmembrane region" description="Helical" evidence="6">
    <location>
        <begin position="378"/>
        <end position="399"/>
    </location>
</feature>
<keyword evidence="5 6" id="KW-0472">Membrane</keyword>
<dbReference type="InterPro" id="IPR004477">
    <property type="entry name" value="ComEC_N"/>
</dbReference>
<evidence type="ECO:0000256" key="6">
    <source>
        <dbReference type="SAM" id="Phobius"/>
    </source>
</evidence>
<dbReference type="NCBIfam" id="TIGR00360">
    <property type="entry name" value="ComEC_N-term"/>
    <property type="match status" value="1"/>
</dbReference>
<comment type="subcellular location">
    <subcellularLocation>
        <location evidence="1">Cell membrane</location>
        <topology evidence="1">Multi-pass membrane protein</topology>
    </subcellularLocation>
</comment>
<keyword evidence="2" id="KW-1003">Cell membrane</keyword>
<feature type="transmembrane region" description="Helical" evidence="6">
    <location>
        <begin position="176"/>
        <end position="194"/>
    </location>
</feature>
<dbReference type="EMBL" id="FORI01000002">
    <property type="protein sequence ID" value="SFI55467.1"/>
    <property type="molecule type" value="Genomic_DNA"/>
</dbReference>
<gene>
    <name evidence="8" type="ORF">SAMN04487775_102349</name>
</gene>
<proteinExistence type="predicted"/>
<evidence type="ECO:0000256" key="4">
    <source>
        <dbReference type="ARBA" id="ARBA00022989"/>
    </source>
</evidence>
<feature type="transmembrane region" description="Helical" evidence="6">
    <location>
        <begin position="14"/>
        <end position="32"/>
    </location>
</feature>
<dbReference type="AlphaFoldDB" id="A0A1I3J5C8"/>
<dbReference type="OrthoDB" id="9761531at2"/>
<accession>A0A1I3J5C8</accession>
<dbReference type="PANTHER" id="PTHR30619:SF7">
    <property type="entry name" value="BETA-LACTAMASE DOMAIN PROTEIN"/>
    <property type="match status" value="1"/>
</dbReference>
<reference evidence="9" key="1">
    <citation type="submission" date="2016-10" db="EMBL/GenBank/DDBJ databases">
        <authorList>
            <person name="Varghese N."/>
            <person name="Submissions S."/>
        </authorList>
    </citation>
    <scope>NUCLEOTIDE SEQUENCE [LARGE SCALE GENOMIC DNA]</scope>
    <source>
        <strain evidence="9">XBD1002</strain>
    </source>
</reference>
<dbReference type="InterPro" id="IPR052159">
    <property type="entry name" value="Competence_DNA_uptake"/>
</dbReference>
<feature type="transmembrane region" description="Helical" evidence="6">
    <location>
        <begin position="311"/>
        <end position="331"/>
    </location>
</feature>
<evidence type="ECO:0000313" key="8">
    <source>
        <dbReference type="EMBL" id="SFI55467.1"/>
    </source>
</evidence>
<feature type="domain" description="ComEC/Rec2-related protein" evidence="7">
    <location>
        <begin position="190"/>
        <end position="424"/>
    </location>
</feature>
<organism evidence="8 9">
    <name type="scientific">Treponema bryantii</name>
    <dbReference type="NCBI Taxonomy" id="163"/>
    <lineage>
        <taxon>Bacteria</taxon>
        <taxon>Pseudomonadati</taxon>
        <taxon>Spirochaetota</taxon>
        <taxon>Spirochaetia</taxon>
        <taxon>Spirochaetales</taxon>
        <taxon>Treponemataceae</taxon>
        <taxon>Treponema</taxon>
    </lineage>
</organism>
<feature type="transmembrane region" description="Helical" evidence="6">
    <location>
        <begin position="214"/>
        <end position="234"/>
    </location>
</feature>
<name>A0A1I3J5C8_9SPIR</name>
<sequence length="430" mass="47001">MAIDSSLNYFKKPVFLASLICIFIFYSGLFCIPDRTAVRSLLKTNEITEISGKLISSPSKIGNGSYYSATFSLDSAADARGFSSSATGRLKVMIPSELAEAYSPGKLFSQSHYKRTGHGDTTQTLLFETGGHYTFRGRLTNNIFYIHKCAASYWPSSWRGRLSHFRALCRLHFKRLMYSWGSGGGLLLALLCGAREYTEAATSEAFRRAGLSHILALSGMHLSMFSAIALFFGSRTGVRKLTFILRITALFGFVWFAGFSPSLVRAFICALLTIAATIAGAQKPDMLSILCFSFLLQSALCPQDIHNAAFILSYGALAGILFTSSFFNRFYSKLTPRTVAGSLSAATGAQTFTAPISLKQFGSFSPIGIISATVVSPFVTVFIYSGLLLIILSLIFPILSKPSGIFINLQYTVIKYIVNIFSLVPNWSIP</sequence>
<keyword evidence="9" id="KW-1185">Reference proteome</keyword>
<dbReference type="Pfam" id="PF03772">
    <property type="entry name" value="Competence"/>
    <property type="match status" value="1"/>
</dbReference>
<evidence type="ECO:0000256" key="1">
    <source>
        <dbReference type="ARBA" id="ARBA00004651"/>
    </source>
</evidence>
<dbReference type="RefSeq" id="WP_074930729.1">
    <property type="nucleotide sequence ID" value="NZ_FORI01000002.1"/>
</dbReference>
<evidence type="ECO:0000256" key="5">
    <source>
        <dbReference type="ARBA" id="ARBA00023136"/>
    </source>
</evidence>